<dbReference type="Gene3D" id="2.170.130.30">
    <property type="match status" value="1"/>
</dbReference>
<gene>
    <name evidence="2" type="ORF">ACEWY4_009701</name>
</gene>
<dbReference type="EMBL" id="JBHFQA010000008">
    <property type="protein sequence ID" value="KAL2094982.1"/>
    <property type="molecule type" value="Genomic_DNA"/>
</dbReference>
<comment type="caution">
    <text evidence="2">The sequence shown here is derived from an EMBL/GenBank/DDBJ whole genome shotgun (WGS) entry which is preliminary data.</text>
</comment>
<proteinExistence type="predicted"/>
<dbReference type="InterPro" id="IPR051588">
    <property type="entry name" value="Cobalamin_Transport"/>
</dbReference>
<keyword evidence="1" id="KW-0732">Signal</keyword>
<evidence type="ECO:0008006" key="4">
    <source>
        <dbReference type="Google" id="ProtNLM"/>
    </source>
</evidence>
<evidence type="ECO:0000313" key="3">
    <source>
        <dbReference type="Proteomes" id="UP001591681"/>
    </source>
</evidence>
<sequence length="133" mass="14688">MALKLFTVLCLTATVLLLRAQVDANVLFQLSVMNKINNQPIQRYNATAKTGGSLLGAMTRLKQTSNNFTFTGSENPDFGVFIESVNNVAGNFTDRTFWQILSNKSGTPTPTPVGVSCYFPMENEHIIFNLTTF</sequence>
<organism evidence="2 3">
    <name type="scientific">Coilia grayii</name>
    <name type="common">Gray's grenadier anchovy</name>
    <dbReference type="NCBI Taxonomy" id="363190"/>
    <lineage>
        <taxon>Eukaryota</taxon>
        <taxon>Metazoa</taxon>
        <taxon>Chordata</taxon>
        <taxon>Craniata</taxon>
        <taxon>Vertebrata</taxon>
        <taxon>Euteleostomi</taxon>
        <taxon>Actinopterygii</taxon>
        <taxon>Neopterygii</taxon>
        <taxon>Teleostei</taxon>
        <taxon>Clupei</taxon>
        <taxon>Clupeiformes</taxon>
        <taxon>Clupeoidei</taxon>
        <taxon>Engraulidae</taxon>
        <taxon>Coilinae</taxon>
        <taxon>Coilia</taxon>
    </lineage>
</organism>
<dbReference type="PANTHER" id="PTHR10559:SF18">
    <property type="entry name" value="TRANSCOBALAMIN II"/>
    <property type="match status" value="1"/>
</dbReference>
<dbReference type="PANTHER" id="PTHR10559">
    <property type="entry name" value="TRANSCOBALAMIN-1/GASTRIC INTRINSIC FACTOR"/>
    <property type="match status" value="1"/>
</dbReference>
<evidence type="ECO:0000313" key="2">
    <source>
        <dbReference type="EMBL" id="KAL2094982.1"/>
    </source>
</evidence>
<feature type="signal peptide" evidence="1">
    <location>
        <begin position="1"/>
        <end position="24"/>
    </location>
</feature>
<name>A0ABD1K781_9TELE</name>
<dbReference type="Proteomes" id="UP001591681">
    <property type="component" value="Unassembled WGS sequence"/>
</dbReference>
<protein>
    <recommendedName>
        <fullName evidence="4">DUF4430 domain-containing protein</fullName>
    </recommendedName>
</protein>
<feature type="chain" id="PRO_5044774502" description="DUF4430 domain-containing protein" evidence="1">
    <location>
        <begin position="25"/>
        <end position="133"/>
    </location>
</feature>
<keyword evidence="3" id="KW-1185">Reference proteome</keyword>
<dbReference type="AlphaFoldDB" id="A0ABD1K781"/>
<accession>A0ABD1K781</accession>
<reference evidence="2 3" key="1">
    <citation type="submission" date="2024-09" db="EMBL/GenBank/DDBJ databases">
        <title>A chromosome-level genome assembly of Gray's grenadier anchovy, Coilia grayii.</title>
        <authorList>
            <person name="Fu Z."/>
        </authorList>
    </citation>
    <scope>NUCLEOTIDE SEQUENCE [LARGE SCALE GENOMIC DNA]</scope>
    <source>
        <strain evidence="2">G4</strain>
        <tissue evidence="2">Muscle</tissue>
    </source>
</reference>
<evidence type="ECO:0000256" key="1">
    <source>
        <dbReference type="SAM" id="SignalP"/>
    </source>
</evidence>